<dbReference type="AlphaFoldDB" id="A0A401TPM5"/>
<proteinExistence type="predicted"/>
<evidence type="ECO:0000313" key="2">
    <source>
        <dbReference type="Proteomes" id="UP000287033"/>
    </source>
</evidence>
<name>A0A401TPM5_CHIPU</name>
<gene>
    <name evidence="1" type="ORF">chiPu_0028469</name>
</gene>
<evidence type="ECO:0000313" key="1">
    <source>
        <dbReference type="EMBL" id="GCC44594.1"/>
    </source>
</evidence>
<dbReference type="Proteomes" id="UP000287033">
    <property type="component" value="Unassembled WGS sequence"/>
</dbReference>
<keyword evidence="2" id="KW-1185">Reference proteome</keyword>
<reference evidence="1 2" key="1">
    <citation type="journal article" date="2018" name="Nat. Ecol. Evol.">
        <title>Shark genomes provide insights into elasmobranch evolution and the origin of vertebrates.</title>
        <authorList>
            <person name="Hara Y"/>
            <person name="Yamaguchi K"/>
            <person name="Onimaru K"/>
            <person name="Kadota M"/>
            <person name="Koyanagi M"/>
            <person name="Keeley SD"/>
            <person name="Tatsumi K"/>
            <person name="Tanaka K"/>
            <person name="Motone F"/>
            <person name="Kageyama Y"/>
            <person name="Nozu R"/>
            <person name="Adachi N"/>
            <person name="Nishimura O"/>
            <person name="Nakagawa R"/>
            <person name="Tanegashima C"/>
            <person name="Kiyatake I"/>
            <person name="Matsumoto R"/>
            <person name="Murakumo K"/>
            <person name="Nishida K"/>
            <person name="Terakita A"/>
            <person name="Kuratani S"/>
            <person name="Sato K"/>
            <person name="Hyodo S Kuraku.S."/>
        </authorList>
    </citation>
    <scope>NUCLEOTIDE SEQUENCE [LARGE SCALE GENOMIC DNA]</scope>
</reference>
<accession>A0A401TPM5</accession>
<organism evidence="1 2">
    <name type="scientific">Chiloscyllium punctatum</name>
    <name type="common">Brownbanded bambooshark</name>
    <name type="synonym">Hemiscyllium punctatum</name>
    <dbReference type="NCBI Taxonomy" id="137246"/>
    <lineage>
        <taxon>Eukaryota</taxon>
        <taxon>Metazoa</taxon>
        <taxon>Chordata</taxon>
        <taxon>Craniata</taxon>
        <taxon>Vertebrata</taxon>
        <taxon>Chondrichthyes</taxon>
        <taxon>Elasmobranchii</taxon>
        <taxon>Galeomorphii</taxon>
        <taxon>Galeoidea</taxon>
        <taxon>Orectolobiformes</taxon>
        <taxon>Hemiscylliidae</taxon>
        <taxon>Chiloscyllium</taxon>
    </lineage>
</organism>
<dbReference type="EMBL" id="BEZZ01132034">
    <property type="protein sequence ID" value="GCC44594.1"/>
    <property type="molecule type" value="Genomic_DNA"/>
</dbReference>
<sequence>MRRAPFDRAHEFGNAQRVGQPFQFDAADVLELEQPLVGDISVRRFVVGVDPDLRLFHQRSSPRQDNCS</sequence>
<comment type="caution">
    <text evidence="1">The sequence shown here is derived from an EMBL/GenBank/DDBJ whole genome shotgun (WGS) entry which is preliminary data.</text>
</comment>
<protein>
    <submittedName>
        <fullName evidence="1">Uncharacterized protein</fullName>
    </submittedName>
</protein>